<dbReference type="SUPFAM" id="SSF53092">
    <property type="entry name" value="Creatinase/prolidase N-terminal domain"/>
    <property type="match status" value="1"/>
</dbReference>
<keyword evidence="13" id="KW-1185">Reference proteome</keyword>
<accession>A0ABV7RGQ0</accession>
<keyword evidence="5" id="KW-0645">Protease</keyword>
<keyword evidence="12" id="KW-0031">Aminopeptidase</keyword>
<dbReference type="GO" id="GO:0004177">
    <property type="term" value="F:aminopeptidase activity"/>
    <property type="evidence" value="ECO:0007669"/>
    <property type="project" value="UniProtKB-KW"/>
</dbReference>
<organism evidence="12 13">
    <name type="scientific">Vogesella facilis</name>
    <dbReference type="NCBI Taxonomy" id="1655232"/>
    <lineage>
        <taxon>Bacteria</taxon>
        <taxon>Pseudomonadati</taxon>
        <taxon>Pseudomonadota</taxon>
        <taxon>Betaproteobacteria</taxon>
        <taxon>Neisseriales</taxon>
        <taxon>Chromobacteriaceae</taxon>
        <taxon>Vogesella</taxon>
    </lineage>
</organism>
<evidence type="ECO:0000256" key="1">
    <source>
        <dbReference type="ARBA" id="ARBA00001424"/>
    </source>
</evidence>
<evidence type="ECO:0000313" key="12">
    <source>
        <dbReference type="EMBL" id="MFC3532083.1"/>
    </source>
</evidence>
<dbReference type="SMART" id="SM01011">
    <property type="entry name" value="AMP_N"/>
    <property type="match status" value="1"/>
</dbReference>
<dbReference type="PANTHER" id="PTHR43226">
    <property type="entry name" value="XAA-PRO AMINOPEPTIDASE 3"/>
    <property type="match status" value="1"/>
</dbReference>
<gene>
    <name evidence="12" type="ORF">ACFOLG_07775</name>
</gene>
<evidence type="ECO:0000256" key="6">
    <source>
        <dbReference type="ARBA" id="ARBA00022723"/>
    </source>
</evidence>
<comment type="cofactor">
    <cofactor evidence="2">
        <name>Mn(2+)</name>
        <dbReference type="ChEBI" id="CHEBI:29035"/>
    </cofactor>
</comment>
<dbReference type="InterPro" id="IPR052433">
    <property type="entry name" value="X-Pro_dipept-like"/>
</dbReference>
<dbReference type="InterPro" id="IPR001131">
    <property type="entry name" value="Peptidase_M24B_aminopep-P_CS"/>
</dbReference>
<evidence type="ECO:0000256" key="8">
    <source>
        <dbReference type="ARBA" id="ARBA00023049"/>
    </source>
</evidence>
<name>A0ABV7RGQ0_9NEIS</name>
<evidence type="ECO:0000256" key="10">
    <source>
        <dbReference type="RuleBase" id="RU000590"/>
    </source>
</evidence>
<dbReference type="InterPro" id="IPR007865">
    <property type="entry name" value="Aminopep_P_N"/>
</dbReference>
<evidence type="ECO:0000259" key="11">
    <source>
        <dbReference type="SMART" id="SM01011"/>
    </source>
</evidence>
<dbReference type="Gene3D" id="3.40.350.10">
    <property type="entry name" value="Creatinase/prolidase N-terminal domain"/>
    <property type="match status" value="1"/>
</dbReference>
<dbReference type="PANTHER" id="PTHR43226:SF4">
    <property type="entry name" value="XAA-PRO AMINOPEPTIDASE 3"/>
    <property type="match status" value="1"/>
</dbReference>
<dbReference type="InterPro" id="IPR000994">
    <property type="entry name" value="Pept_M24"/>
</dbReference>
<keyword evidence="9" id="KW-0464">Manganese</keyword>
<dbReference type="EC" id="3.4.11.9" evidence="4"/>
<dbReference type="EMBL" id="JBHRXN010000019">
    <property type="protein sequence ID" value="MFC3532083.1"/>
    <property type="molecule type" value="Genomic_DNA"/>
</dbReference>
<comment type="similarity">
    <text evidence="3 10">Belongs to the peptidase M24B family.</text>
</comment>
<proteinExistence type="inferred from homology"/>
<evidence type="ECO:0000256" key="3">
    <source>
        <dbReference type="ARBA" id="ARBA00008766"/>
    </source>
</evidence>
<dbReference type="InterPro" id="IPR029149">
    <property type="entry name" value="Creatin/AminoP/Spt16_N"/>
</dbReference>
<keyword evidence="7" id="KW-0378">Hydrolase</keyword>
<protein>
    <recommendedName>
        <fullName evidence="4">Xaa-Pro aminopeptidase</fullName>
        <ecNumber evidence="4">3.4.11.9</ecNumber>
    </recommendedName>
</protein>
<dbReference type="Pfam" id="PF05195">
    <property type="entry name" value="AMP_N"/>
    <property type="match status" value="1"/>
</dbReference>
<evidence type="ECO:0000256" key="7">
    <source>
        <dbReference type="ARBA" id="ARBA00022801"/>
    </source>
</evidence>
<dbReference type="SUPFAM" id="SSF55920">
    <property type="entry name" value="Creatinase/aminopeptidase"/>
    <property type="match status" value="1"/>
</dbReference>
<evidence type="ECO:0000313" key="13">
    <source>
        <dbReference type="Proteomes" id="UP001595741"/>
    </source>
</evidence>
<dbReference type="RefSeq" id="WP_386090390.1">
    <property type="nucleotide sequence ID" value="NZ_JBHRXN010000019.1"/>
</dbReference>
<dbReference type="Gene3D" id="3.90.230.10">
    <property type="entry name" value="Creatinase/methionine aminopeptidase superfamily"/>
    <property type="match status" value="1"/>
</dbReference>
<dbReference type="PROSITE" id="PS00491">
    <property type="entry name" value="PROLINE_PEPTIDASE"/>
    <property type="match status" value="1"/>
</dbReference>
<keyword evidence="6 10" id="KW-0479">Metal-binding</keyword>
<feature type="domain" description="Aminopeptidase P N-terminal" evidence="11">
    <location>
        <begin position="2"/>
        <end position="134"/>
    </location>
</feature>
<comment type="caution">
    <text evidence="12">The sequence shown here is derived from an EMBL/GenBank/DDBJ whole genome shotgun (WGS) entry which is preliminary data.</text>
</comment>
<reference evidence="13" key="1">
    <citation type="journal article" date="2019" name="Int. J. Syst. Evol. Microbiol.">
        <title>The Global Catalogue of Microorganisms (GCM) 10K type strain sequencing project: providing services to taxonomists for standard genome sequencing and annotation.</title>
        <authorList>
            <consortium name="The Broad Institute Genomics Platform"/>
            <consortium name="The Broad Institute Genome Sequencing Center for Infectious Disease"/>
            <person name="Wu L."/>
            <person name="Ma J."/>
        </authorList>
    </citation>
    <scope>NUCLEOTIDE SEQUENCE [LARGE SCALE GENOMIC DNA]</scope>
    <source>
        <strain evidence="13">KCTC 42742</strain>
    </source>
</reference>
<keyword evidence="8" id="KW-0482">Metalloprotease</keyword>
<comment type="catalytic activity">
    <reaction evidence="1">
        <text>Release of any N-terminal amino acid, including proline, that is linked to proline, even from a dipeptide or tripeptide.</text>
        <dbReference type="EC" id="3.4.11.9"/>
    </reaction>
</comment>
<evidence type="ECO:0000256" key="2">
    <source>
        <dbReference type="ARBA" id="ARBA00001936"/>
    </source>
</evidence>
<dbReference type="CDD" id="cd01087">
    <property type="entry name" value="Prolidase"/>
    <property type="match status" value="1"/>
</dbReference>
<evidence type="ECO:0000256" key="9">
    <source>
        <dbReference type="ARBA" id="ARBA00023211"/>
    </source>
</evidence>
<dbReference type="InterPro" id="IPR036005">
    <property type="entry name" value="Creatinase/aminopeptidase-like"/>
</dbReference>
<dbReference type="Pfam" id="PF00557">
    <property type="entry name" value="Peptidase_M24"/>
    <property type="match status" value="1"/>
</dbReference>
<dbReference type="Proteomes" id="UP001595741">
    <property type="component" value="Unassembled WGS sequence"/>
</dbReference>
<evidence type="ECO:0000256" key="5">
    <source>
        <dbReference type="ARBA" id="ARBA00022670"/>
    </source>
</evidence>
<sequence>MFQPDIYLQRRQRLAALLPDSLLLLLGNVDSPMNYRDNIFPFVQDSSFRYFFGLNEPGLAGVIDTASGEATLFGNDPEVADIVWTGELPTLAERAARAKVGRSQPYAALADVLAAAQAAGRAVHYLQPYRGESVLELARLLRCEPATARAGYSAALTRAVVSLREIKGEEEIAEMEAALRITRDMHLAAMRAAKPGVVEHAVVGEMEGIVRRHDLQLAYPSIFSRRGEVLHNHHHDQLLQAGDLVVNDTGANSAAGYASDITRTIPVGGKFSPRQRELYDTVLAMQQAAIDAVRPGVPYLDIHKLAAKVMVQRMSALGFFHGDADEIVNSGAYAIAFPHGLGHQIGMDVHDMEGLGEDLVGYGDGSERSALFGLGYLRLGKPLKAGMVITVEPGIYFIPALIDAWQAEGRHAGLIDYARFNQYRDFGGIRIEDDVLVTSTGSRVLGDPIARTADEVEAAMAG</sequence>
<evidence type="ECO:0000256" key="4">
    <source>
        <dbReference type="ARBA" id="ARBA00012574"/>
    </source>
</evidence>